<feature type="region of interest" description="Disordered" evidence="3">
    <location>
        <begin position="1"/>
        <end position="25"/>
    </location>
</feature>
<dbReference type="InterPro" id="IPR050261">
    <property type="entry name" value="FrsA_esterase"/>
</dbReference>
<gene>
    <name evidence="5" type="ORF">NBRC116585_20000</name>
</gene>
<protein>
    <submittedName>
        <fullName evidence="5">Alpha/beta fold hydrolase</fullName>
    </submittedName>
</protein>
<evidence type="ECO:0000313" key="6">
    <source>
        <dbReference type="Proteomes" id="UP001481413"/>
    </source>
</evidence>
<dbReference type="RefSeq" id="WP_353294996.1">
    <property type="nucleotide sequence ID" value="NZ_BAABWH010000005.1"/>
</dbReference>
<keyword evidence="6" id="KW-1185">Reference proteome</keyword>
<evidence type="ECO:0000313" key="5">
    <source>
        <dbReference type="EMBL" id="GAA6145882.1"/>
    </source>
</evidence>
<evidence type="ECO:0000256" key="3">
    <source>
        <dbReference type="SAM" id="MobiDB-lite"/>
    </source>
</evidence>
<comment type="caution">
    <text evidence="5">The sequence shown here is derived from an EMBL/GenBank/DDBJ whole genome shotgun (WGS) entry which is preliminary data.</text>
</comment>
<dbReference type="InterPro" id="IPR029058">
    <property type="entry name" value="AB_hydrolase_fold"/>
</dbReference>
<dbReference type="PANTHER" id="PTHR22946:SF9">
    <property type="entry name" value="POLYKETIDE TRANSFERASE AF380"/>
    <property type="match status" value="1"/>
</dbReference>
<dbReference type="Gene3D" id="3.40.50.1820">
    <property type="entry name" value="alpha/beta hydrolase"/>
    <property type="match status" value="1"/>
</dbReference>
<reference evidence="5 6" key="1">
    <citation type="submission" date="2024-04" db="EMBL/GenBank/DDBJ databases">
        <title>Draft genome sequence of Thalassolituus maritimus NBRC 116585.</title>
        <authorList>
            <person name="Miyakawa T."/>
            <person name="Kusuya Y."/>
            <person name="Miura T."/>
        </authorList>
    </citation>
    <scope>NUCLEOTIDE SEQUENCE [LARGE SCALE GENOMIC DNA]</scope>
    <source>
        <strain evidence="5 6">5NW40-0001</strain>
    </source>
</reference>
<comment type="similarity">
    <text evidence="2">Belongs to the AB hydrolase superfamily. FUS2 hydrolase family.</text>
</comment>
<keyword evidence="1 5" id="KW-0378">Hydrolase</keyword>
<evidence type="ECO:0000256" key="2">
    <source>
        <dbReference type="ARBA" id="ARBA00038115"/>
    </source>
</evidence>
<dbReference type="InterPro" id="IPR000073">
    <property type="entry name" value="AB_hydrolase_1"/>
</dbReference>
<sequence length="312" mass="34472">MSASELAIQPPTHSQQLNEQSNKQKATFSNQGVACAATLHKPESGSGPYPTILMVHGWGGTQLTLVTNFIEAFNKAGLAVMTFDYPGWGESEGLPRNVISPWKREKTVEAALAFTKSHAEVDATNIVLWGSSFGGGHVVKIAAEHPELRGAIAQVPMLDGMLAVKAVPLPRMMRFGLDITLDMLNPFNTHYVPIVSPEGEYSSMDRDGAWRVEGWIEDNLKRQHDNRVAARSLATMGFYRPGKHLKRIQIPTLVIGATRDTVAPFDKEKVKCLSSEHVEIKTIDANHFDPYLDHWFEENIAMQLAFVKGLIA</sequence>
<name>A0ABQ0A0M8_9GAMM</name>
<evidence type="ECO:0000256" key="1">
    <source>
        <dbReference type="ARBA" id="ARBA00022801"/>
    </source>
</evidence>
<accession>A0ABQ0A0M8</accession>
<dbReference type="InterPro" id="IPR022742">
    <property type="entry name" value="Hydrolase_4"/>
</dbReference>
<dbReference type="PANTHER" id="PTHR22946">
    <property type="entry name" value="DIENELACTONE HYDROLASE DOMAIN-CONTAINING PROTEIN-RELATED"/>
    <property type="match status" value="1"/>
</dbReference>
<dbReference type="Pfam" id="PF12146">
    <property type="entry name" value="Hydrolase_4"/>
    <property type="match status" value="1"/>
</dbReference>
<feature type="domain" description="Serine aminopeptidase S33" evidence="4">
    <location>
        <begin position="51"/>
        <end position="284"/>
    </location>
</feature>
<feature type="compositionally biased region" description="Polar residues" evidence="3">
    <location>
        <begin position="11"/>
        <end position="25"/>
    </location>
</feature>
<proteinExistence type="inferred from homology"/>
<dbReference type="EMBL" id="BAABWH010000005">
    <property type="protein sequence ID" value="GAA6145882.1"/>
    <property type="molecule type" value="Genomic_DNA"/>
</dbReference>
<dbReference type="Proteomes" id="UP001481413">
    <property type="component" value="Unassembled WGS sequence"/>
</dbReference>
<dbReference type="PRINTS" id="PR00111">
    <property type="entry name" value="ABHYDROLASE"/>
</dbReference>
<organism evidence="5 6">
    <name type="scientific">Thalassolituus maritimus</name>
    <dbReference type="NCBI Taxonomy" id="484498"/>
    <lineage>
        <taxon>Bacteria</taxon>
        <taxon>Pseudomonadati</taxon>
        <taxon>Pseudomonadota</taxon>
        <taxon>Gammaproteobacteria</taxon>
        <taxon>Oceanospirillales</taxon>
        <taxon>Oceanospirillaceae</taxon>
        <taxon>Thalassolituus</taxon>
    </lineage>
</organism>
<dbReference type="GO" id="GO:0016787">
    <property type="term" value="F:hydrolase activity"/>
    <property type="evidence" value="ECO:0007669"/>
    <property type="project" value="UniProtKB-KW"/>
</dbReference>
<evidence type="ECO:0000259" key="4">
    <source>
        <dbReference type="Pfam" id="PF12146"/>
    </source>
</evidence>
<dbReference type="SUPFAM" id="SSF53474">
    <property type="entry name" value="alpha/beta-Hydrolases"/>
    <property type="match status" value="1"/>
</dbReference>